<evidence type="ECO:0000259" key="2">
    <source>
        <dbReference type="SMART" id="SM00278"/>
    </source>
</evidence>
<dbReference type="InterPro" id="IPR010994">
    <property type="entry name" value="RuvA_2-like"/>
</dbReference>
<dbReference type="GO" id="GO:0003677">
    <property type="term" value="F:DNA binding"/>
    <property type="evidence" value="ECO:0007669"/>
    <property type="project" value="InterPro"/>
</dbReference>
<proteinExistence type="predicted"/>
<dbReference type="AlphaFoldDB" id="A0A511UWN8"/>
<evidence type="ECO:0000313" key="4">
    <source>
        <dbReference type="Proteomes" id="UP000321491"/>
    </source>
</evidence>
<sequence length="201" mass="22450">MDFFHLIRRYGVIVAIASLAVIYFLIRDEANVMIVEDPFSHSPAHTDEQNETNVGVQEVIVVDIKGSVKKPGVYELAHDKRVHDAIQVAGGFTETADQTQINLAQRLQDEMVIYVPKKGEDRSLMNEAGSNHISEGTKKIRINTATLEEITTLNGIGPKKAQAIIDYRDEHGLFKTIEDLLEIPGIGEKTVENIKEFIQLP</sequence>
<dbReference type="OrthoDB" id="9790239at2"/>
<dbReference type="InterPro" id="IPR051675">
    <property type="entry name" value="Endo/Exo/Phosphatase_dom_1"/>
</dbReference>
<dbReference type="InterPro" id="IPR003583">
    <property type="entry name" value="Hlx-hairpin-Hlx_DNA-bd_motif"/>
</dbReference>
<keyword evidence="1" id="KW-0472">Membrane</keyword>
<feature type="domain" description="Helix-hairpin-helix DNA-binding motif class 1" evidence="2">
    <location>
        <begin position="178"/>
        <end position="197"/>
    </location>
</feature>
<dbReference type="GO" id="GO:0015627">
    <property type="term" value="C:type II protein secretion system complex"/>
    <property type="evidence" value="ECO:0007669"/>
    <property type="project" value="TreeGrafter"/>
</dbReference>
<evidence type="ECO:0000256" key="1">
    <source>
        <dbReference type="SAM" id="Phobius"/>
    </source>
</evidence>
<dbReference type="Pfam" id="PF10531">
    <property type="entry name" value="SLBB"/>
    <property type="match status" value="1"/>
</dbReference>
<dbReference type="RefSeq" id="WP_146936871.1">
    <property type="nucleotide sequence ID" value="NZ_BJXW01000012.1"/>
</dbReference>
<feature type="domain" description="Helix-hairpin-helix DNA-binding motif class 1" evidence="2">
    <location>
        <begin position="148"/>
        <end position="167"/>
    </location>
</feature>
<dbReference type="SMART" id="SM00278">
    <property type="entry name" value="HhH1"/>
    <property type="match status" value="2"/>
</dbReference>
<keyword evidence="1" id="KW-0812">Transmembrane</keyword>
<feature type="transmembrane region" description="Helical" evidence="1">
    <location>
        <begin position="6"/>
        <end position="26"/>
    </location>
</feature>
<dbReference type="Pfam" id="PF12836">
    <property type="entry name" value="HHH_3"/>
    <property type="match status" value="1"/>
</dbReference>
<dbReference type="PANTHER" id="PTHR21180:SF32">
    <property type="entry name" value="ENDONUCLEASE_EXONUCLEASE_PHOSPHATASE FAMILY DOMAIN-CONTAINING PROTEIN 1"/>
    <property type="match status" value="1"/>
</dbReference>
<organism evidence="3 4">
    <name type="scientific">Cerasibacillus quisquiliarum</name>
    <dbReference type="NCBI Taxonomy" id="227865"/>
    <lineage>
        <taxon>Bacteria</taxon>
        <taxon>Bacillati</taxon>
        <taxon>Bacillota</taxon>
        <taxon>Bacilli</taxon>
        <taxon>Bacillales</taxon>
        <taxon>Bacillaceae</taxon>
        <taxon>Cerasibacillus</taxon>
    </lineage>
</organism>
<comment type="caution">
    <text evidence="3">The sequence shown here is derived from an EMBL/GenBank/DDBJ whole genome shotgun (WGS) entry which is preliminary data.</text>
</comment>
<keyword evidence="4" id="KW-1185">Reference proteome</keyword>
<dbReference type="GO" id="GO:0015628">
    <property type="term" value="P:protein secretion by the type II secretion system"/>
    <property type="evidence" value="ECO:0007669"/>
    <property type="project" value="TreeGrafter"/>
</dbReference>
<protein>
    <recommendedName>
        <fullName evidence="2">Helix-hairpin-helix DNA-binding motif class 1 domain-containing protein</fullName>
    </recommendedName>
</protein>
<dbReference type="Proteomes" id="UP000321491">
    <property type="component" value="Unassembled WGS sequence"/>
</dbReference>
<dbReference type="SUPFAM" id="SSF47781">
    <property type="entry name" value="RuvA domain 2-like"/>
    <property type="match status" value="1"/>
</dbReference>
<dbReference type="Gene3D" id="3.10.560.10">
    <property type="entry name" value="Outer membrane lipoprotein wza domain like"/>
    <property type="match status" value="1"/>
</dbReference>
<evidence type="ECO:0000313" key="3">
    <source>
        <dbReference type="EMBL" id="GEN31040.1"/>
    </source>
</evidence>
<reference evidence="3 4" key="1">
    <citation type="submission" date="2019-07" db="EMBL/GenBank/DDBJ databases">
        <title>Whole genome shotgun sequence of Cerasibacillus quisquiliarum NBRC 102429.</title>
        <authorList>
            <person name="Hosoyama A."/>
            <person name="Uohara A."/>
            <person name="Ohji S."/>
            <person name="Ichikawa N."/>
        </authorList>
    </citation>
    <scope>NUCLEOTIDE SEQUENCE [LARGE SCALE GENOMIC DNA]</scope>
    <source>
        <strain evidence="3 4">NBRC 102429</strain>
    </source>
</reference>
<dbReference type="InterPro" id="IPR004509">
    <property type="entry name" value="Competence_ComEA_HhH"/>
</dbReference>
<dbReference type="Gene3D" id="1.10.150.310">
    <property type="entry name" value="Tex RuvX-like domain-like"/>
    <property type="match status" value="1"/>
</dbReference>
<dbReference type="EMBL" id="BJXW01000012">
    <property type="protein sequence ID" value="GEN31040.1"/>
    <property type="molecule type" value="Genomic_DNA"/>
</dbReference>
<dbReference type="PANTHER" id="PTHR21180">
    <property type="entry name" value="ENDONUCLEASE/EXONUCLEASE/PHOSPHATASE FAMILY DOMAIN-CONTAINING PROTEIN 1"/>
    <property type="match status" value="1"/>
</dbReference>
<dbReference type="InterPro" id="IPR019554">
    <property type="entry name" value="Soluble_ligand-bd"/>
</dbReference>
<name>A0A511UWN8_9BACI</name>
<gene>
    <name evidence="3" type="ORF">CQU01_12780</name>
</gene>
<dbReference type="GO" id="GO:0006281">
    <property type="term" value="P:DNA repair"/>
    <property type="evidence" value="ECO:0007669"/>
    <property type="project" value="InterPro"/>
</dbReference>
<keyword evidence="1" id="KW-1133">Transmembrane helix</keyword>
<accession>A0A511UWN8</accession>
<dbReference type="NCBIfam" id="TIGR00426">
    <property type="entry name" value="competence protein ComEA helix-hairpin-helix repeat region"/>
    <property type="match status" value="1"/>
</dbReference>